<dbReference type="InterPro" id="IPR003812">
    <property type="entry name" value="Fido"/>
</dbReference>
<feature type="domain" description="Fido" evidence="1">
    <location>
        <begin position="92"/>
        <end position="238"/>
    </location>
</feature>
<gene>
    <name evidence="2" type="ORF">ACFFUQ_16105</name>
</gene>
<dbReference type="Gene3D" id="1.10.3290.10">
    <property type="entry name" value="Fido-like domain"/>
    <property type="match status" value="1"/>
</dbReference>
<name>A0ABV5FPR6_9FLAO</name>
<dbReference type="PROSITE" id="PS51459">
    <property type="entry name" value="FIDO"/>
    <property type="match status" value="1"/>
</dbReference>
<dbReference type="PANTHER" id="PTHR13504:SF35">
    <property type="entry name" value="PROTEIN ADENYLYLTRANSFERASE SOFIC"/>
    <property type="match status" value="1"/>
</dbReference>
<dbReference type="SUPFAM" id="SSF140931">
    <property type="entry name" value="Fic-like"/>
    <property type="match status" value="1"/>
</dbReference>
<keyword evidence="3" id="KW-1185">Reference proteome</keyword>
<dbReference type="InterPro" id="IPR036390">
    <property type="entry name" value="WH_DNA-bd_sf"/>
</dbReference>
<proteinExistence type="predicted"/>
<accession>A0ABV5FPR6</accession>
<dbReference type="InterPro" id="IPR025758">
    <property type="entry name" value="Fic/DOC_N"/>
</dbReference>
<dbReference type="Pfam" id="PF02661">
    <property type="entry name" value="Fic"/>
    <property type="match status" value="1"/>
</dbReference>
<dbReference type="SUPFAM" id="SSF46785">
    <property type="entry name" value="Winged helix' DNA-binding domain"/>
    <property type="match status" value="1"/>
</dbReference>
<dbReference type="Gene3D" id="1.10.10.10">
    <property type="entry name" value="Winged helix-like DNA-binding domain superfamily/Winged helix DNA-binding domain"/>
    <property type="match status" value="1"/>
</dbReference>
<reference evidence="2 3" key="1">
    <citation type="submission" date="2024-09" db="EMBL/GenBank/DDBJ databases">
        <authorList>
            <person name="Sun Q."/>
            <person name="Mori K."/>
        </authorList>
    </citation>
    <scope>NUCLEOTIDE SEQUENCE [LARGE SCALE GENOMIC DNA]</scope>
    <source>
        <strain evidence="2 3">CECT 7908</strain>
    </source>
</reference>
<dbReference type="PANTHER" id="PTHR13504">
    <property type="entry name" value="FIDO DOMAIN-CONTAINING PROTEIN DDB_G0283145"/>
    <property type="match status" value="1"/>
</dbReference>
<dbReference type="PIRSF" id="PIRSF038925">
    <property type="entry name" value="AMP-prot_trans"/>
    <property type="match status" value="1"/>
</dbReference>
<protein>
    <submittedName>
        <fullName evidence="2">Fic family protein</fullName>
    </submittedName>
</protein>
<dbReference type="InterPro" id="IPR036597">
    <property type="entry name" value="Fido-like_dom_sf"/>
</dbReference>
<dbReference type="Pfam" id="PF13784">
    <property type="entry name" value="Fic_N"/>
    <property type="match status" value="1"/>
</dbReference>
<sequence>MVLKKLAVAHRALAELNGVAETIPNEVIVLNTLSLQEAKDSSAIENIITTHDELFSSDSIAQQFASTAAKEVFNYATALKEGFKSVRENKILTSNQIIEIQGILEETKAGFRKLPGTELKNGQTGEVVYTPPQNHDDIVSLMRNLELFINDDELTDLDPLIKMAIIHHQFESIHPFYDGNGRTGRIINILYLVKEDLLHLPILYLSRYINQNKANYYHLLQETRITQDWEPWILFILEAVEQTSKQTTAIIRGIKKLMMEYKKEIRENLPKIYSQDLINNLFKHPYTKIDFIVEDLGITRQTASKYLDQLIELKLITLHKIGKENFYINIALYNFLQNAPQKLKFK</sequence>
<dbReference type="InterPro" id="IPR036388">
    <property type="entry name" value="WH-like_DNA-bd_sf"/>
</dbReference>
<comment type="caution">
    <text evidence="2">The sequence shown here is derived from an EMBL/GenBank/DDBJ whole genome shotgun (WGS) entry which is preliminary data.</text>
</comment>
<dbReference type="Proteomes" id="UP001589589">
    <property type="component" value="Unassembled WGS sequence"/>
</dbReference>
<evidence type="ECO:0000313" key="3">
    <source>
        <dbReference type="Proteomes" id="UP001589589"/>
    </source>
</evidence>
<dbReference type="InterPro" id="IPR048770">
    <property type="entry name" value="SoFic-like_C"/>
</dbReference>
<evidence type="ECO:0000259" key="1">
    <source>
        <dbReference type="PROSITE" id="PS51459"/>
    </source>
</evidence>
<dbReference type="InterPro" id="IPR026287">
    <property type="entry name" value="SoFic-like"/>
</dbReference>
<evidence type="ECO:0000313" key="2">
    <source>
        <dbReference type="EMBL" id="MFB9065545.1"/>
    </source>
</evidence>
<dbReference type="Pfam" id="PF21248">
    <property type="entry name" value="SoFic-like_C"/>
    <property type="match status" value="1"/>
</dbReference>
<organism evidence="2 3">
    <name type="scientific">Flavobacterium branchiarum</name>
    <dbReference type="NCBI Taxonomy" id="1114870"/>
    <lineage>
        <taxon>Bacteria</taxon>
        <taxon>Pseudomonadati</taxon>
        <taxon>Bacteroidota</taxon>
        <taxon>Flavobacteriia</taxon>
        <taxon>Flavobacteriales</taxon>
        <taxon>Flavobacteriaceae</taxon>
        <taxon>Flavobacterium</taxon>
    </lineage>
</organism>
<dbReference type="RefSeq" id="WP_290268275.1">
    <property type="nucleotide sequence ID" value="NZ_JAUFQQ010000005.1"/>
</dbReference>
<dbReference type="EMBL" id="JBHMEX010000052">
    <property type="protein sequence ID" value="MFB9065545.1"/>
    <property type="molecule type" value="Genomic_DNA"/>
</dbReference>
<dbReference type="InterPro" id="IPR040198">
    <property type="entry name" value="Fido_containing"/>
</dbReference>